<evidence type="ECO:0000313" key="7">
    <source>
        <dbReference type="Proteomes" id="UP001207654"/>
    </source>
</evidence>
<keyword evidence="7" id="KW-1185">Reference proteome</keyword>
<keyword evidence="4" id="KW-0804">Transcription</keyword>
<dbReference type="SUPFAM" id="SSF46785">
    <property type="entry name" value="Winged helix' DNA-binding domain"/>
    <property type="match status" value="1"/>
</dbReference>
<dbReference type="Gene3D" id="3.40.190.290">
    <property type="match status" value="1"/>
</dbReference>
<feature type="domain" description="HTH lysR-type" evidence="5">
    <location>
        <begin position="1"/>
        <end position="59"/>
    </location>
</feature>
<comment type="similarity">
    <text evidence="1">Belongs to the LysR transcriptional regulatory family.</text>
</comment>
<evidence type="ECO:0000259" key="5">
    <source>
        <dbReference type="PROSITE" id="PS50931"/>
    </source>
</evidence>
<evidence type="ECO:0000256" key="1">
    <source>
        <dbReference type="ARBA" id="ARBA00009437"/>
    </source>
</evidence>
<dbReference type="RefSeq" id="WP_267537048.1">
    <property type="nucleotide sequence ID" value="NZ_JAPNKA010000001.1"/>
</dbReference>
<proteinExistence type="inferred from homology"/>
<dbReference type="SUPFAM" id="SSF53850">
    <property type="entry name" value="Periplasmic binding protein-like II"/>
    <property type="match status" value="1"/>
</dbReference>
<organism evidence="6 7">
    <name type="scientific">Archangium lansingense</name>
    <dbReference type="NCBI Taxonomy" id="2995310"/>
    <lineage>
        <taxon>Bacteria</taxon>
        <taxon>Pseudomonadati</taxon>
        <taxon>Myxococcota</taxon>
        <taxon>Myxococcia</taxon>
        <taxon>Myxococcales</taxon>
        <taxon>Cystobacterineae</taxon>
        <taxon>Archangiaceae</taxon>
        <taxon>Archangium</taxon>
    </lineage>
</organism>
<name>A0ABT4AAI1_9BACT</name>
<dbReference type="Proteomes" id="UP001207654">
    <property type="component" value="Unassembled WGS sequence"/>
</dbReference>
<evidence type="ECO:0000256" key="3">
    <source>
        <dbReference type="ARBA" id="ARBA00023125"/>
    </source>
</evidence>
<dbReference type="PROSITE" id="PS50931">
    <property type="entry name" value="HTH_LYSR"/>
    <property type="match status" value="1"/>
</dbReference>
<evidence type="ECO:0000256" key="2">
    <source>
        <dbReference type="ARBA" id="ARBA00023015"/>
    </source>
</evidence>
<keyword evidence="2" id="KW-0805">Transcription regulation</keyword>
<gene>
    <name evidence="6" type="ORF">OV287_27660</name>
</gene>
<dbReference type="EMBL" id="JAPNKA010000001">
    <property type="protein sequence ID" value="MCY1078259.1"/>
    <property type="molecule type" value="Genomic_DNA"/>
</dbReference>
<dbReference type="CDD" id="cd08476">
    <property type="entry name" value="PBP2_CrgA_like_7"/>
    <property type="match status" value="1"/>
</dbReference>
<dbReference type="InterPro" id="IPR005119">
    <property type="entry name" value="LysR_subst-bd"/>
</dbReference>
<dbReference type="InterPro" id="IPR058163">
    <property type="entry name" value="LysR-type_TF_proteobact-type"/>
</dbReference>
<dbReference type="InterPro" id="IPR036388">
    <property type="entry name" value="WH-like_DNA-bd_sf"/>
</dbReference>
<dbReference type="PANTHER" id="PTHR30537:SF72">
    <property type="entry name" value="LYSR FAMILY TRANSCRIPTIONAL REGULATOR"/>
    <property type="match status" value="1"/>
</dbReference>
<evidence type="ECO:0000256" key="4">
    <source>
        <dbReference type="ARBA" id="ARBA00023163"/>
    </source>
</evidence>
<comment type="caution">
    <text evidence="6">The sequence shown here is derived from an EMBL/GenBank/DDBJ whole genome shotgun (WGS) entry which is preliminary data.</text>
</comment>
<dbReference type="Gene3D" id="1.10.10.10">
    <property type="entry name" value="Winged helix-like DNA-binding domain superfamily/Winged helix DNA-binding domain"/>
    <property type="match status" value="1"/>
</dbReference>
<dbReference type="InterPro" id="IPR000847">
    <property type="entry name" value="LysR_HTH_N"/>
</dbReference>
<dbReference type="InterPro" id="IPR036390">
    <property type="entry name" value="WH_DNA-bd_sf"/>
</dbReference>
<accession>A0ABT4AAI1</accession>
<dbReference type="PANTHER" id="PTHR30537">
    <property type="entry name" value="HTH-TYPE TRANSCRIPTIONAL REGULATOR"/>
    <property type="match status" value="1"/>
</dbReference>
<dbReference type="Pfam" id="PF00126">
    <property type="entry name" value="HTH_1"/>
    <property type="match status" value="1"/>
</dbReference>
<evidence type="ECO:0000313" key="6">
    <source>
        <dbReference type="EMBL" id="MCY1078259.1"/>
    </source>
</evidence>
<keyword evidence="3" id="KW-0238">DNA-binding</keyword>
<reference evidence="6 7" key="1">
    <citation type="submission" date="2022-11" db="EMBL/GenBank/DDBJ databases">
        <title>Minimal conservation of predation-associated metabolite biosynthetic gene clusters underscores biosynthetic potential of Myxococcota including descriptions for ten novel species: Archangium lansinium sp. nov., Myxococcus landrumus sp. nov., Nannocystis bai.</title>
        <authorList>
            <person name="Ahearne A."/>
            <person name="Stevens C."/>
            <person name="Phillips K."/>
        </authorList>
    </citation>
    <scope>NUCLEOTIDE SEQUENCE [LARGE SCALE GENOMIC DNA]</scope>
    <source>
        <strain evidence="6 7">MIWBW</strain>
    </source>
</reference>
<protein>
    <submittedName>
        <fullName evidence="6">LysR family transcriptional regulator</fullName>
    </submittedName>
</protein>
<sequence>MDRLGALNVFVQAAETRSFVAAGRQLGVSASAVGKAVARLEERLGVRLFHRSTRSMTLTPEGRLFLERCRRIFGEVEAAEQELSQATAAPRGALRVSLPLFGTLLMPTLASFMRTYPEIRMELDFTDRLVDVIEEGFDAVIRTGAASDSRLMSRKLGTFRHRLVASPEYLARHGRPKVPEDLRTHACLHHRHPVTGKLEPWPLLRRNDGPELELPATIIASTVEARIYLAEQGFGIACLPPFAIERQLAEGKLVSLLENSMRDVGTLRVLWPASRNLSPKVRVFVDFLAEHLFKD</sequence>
<dbReference type="Pfam" id="PF03466">
    <property type="entry name" value="LysR_substrate"/>
    <property type="match status" value="1"/>
</dbReference>